<feature type="non-terminal residue" evidence="1">
    <location>
        <position position="1"/>
    </location>
</feature>
<sequence length="55" mass="6263">FPSYKGERKQARKSEEFAAVTHKQGYPRNTMATQEAPTRLVRDEEQHTGGLLCNV</sequence>
<organism evidence="1 2">
    <name type="scientific">Diploptera punctata</name>
    <name type="common">Pacific beetle cockroach</name>
    <dbReference type="NCBI Taxonomy" id="6984"/>
    <lineage>
        <taxon>Eukaryota</taxon>
        <taxon>Metazoa</taxon>
        <taxon>Ecdysozoa</taxon>
        <taxon>Arthropoda</taxon>
        <taxon>Hexapoda</taxon>
        <taxon>Insecta</taxon>
        <taxon>Pterygota</taxon>
        <taxon>Neoptera</taxon>
        <taxon>Polyneoptera</taxon>
        <taxon>Dictyoptera</taxon>
        <taxon>Blattodea</taxon>
        <taxon>Blaberoidea</taxon>
        <taxon>Blaberidae</taxon>
        <taxon>Diplopterinae</taxon>
        <taxon>Diploptera</taxon>
    </lineage>
</organism>
<feature type="non-terminal residue" evidence="1">
    <location>
        <position position="55"/>
    </location>
</feature>
<name>A0AAD7ZBC0_DIPPU</name>
<protein>
    <submittedName>
        <fullName evidence="1">Uncharacterized protein</fullName>
    </submittedName>
</protein>
<dbReference type="Proteomes" id="UP001233999">
    <property type="component" value="Unassembled WGS sequence"/>
</dbReference>
<dbReference type="AlphaFoldDB" id="A0AAD7ZBC0"/>
<comment type="caution">
    <text evidence="1">The sequence shown here is derived from an EMBL/GenBank/DDBJ whole genome shotgun (WGS) entry which is preliminary data.</text>
</comment>
<proteinExistence type="predicted"/>
<evidence type="ECO:0000313" key="1">
    <source>
        <dbReference type="EMBL" id="KAJ9577171.1"/>
    </source>
</evidence>
<accession>A0AAD7ZBC0</accession>
<dbReference type="EMBL" id="JASPKZ010009371">
    <property type="protein sequence ID" value="KAJ9577171.1"/>
    <property type="molecule type" value="Genomic_DNA"/>
</dbReference>
<evidence type="ECO:0000313" key="2">
    <source>
        <dbReference type="Proteomes" id="UP001233999"/>
    </source>
</evidence>
<gene>
    <name evidence="1" type="ORF">L9F63_006228</name>
</gene>
<keyword evidence="2" id="KW-1185">Reference proteome</keyword>
<reference evidence="1" key="2">
    <citation type="submission" date="2023-05" db="EMBL/GenBank/DDBJ databases">
        <authorList>
            <person name="Fouks B."/>
        </authorList>
    </citation>
    <scope>NUCLEOTIDE SEQUENCE</scope>
    <source>
        <strain evidence="1">Stay&amp;Tobe</strain>
        <tissue evidence="1">Testes</tissue>
    </source>
</reference>
<reference evidence="1" key="1">
    <citation type="journal article" date="2023" name="IScience">
        <title>Live-bearing cockroach genome reveals convergent evolutionary mechanisms linked to viviparity in insects and beyond.</title>
        <authorList>
            <person name="Fouks B."/>
            <person name="Harrison M.C."/>
            <person name="Mikhailova A.A."/>
            <person name="Marchal E."/>
            <person name="English S."/>
            <person name="Carruthers M."/>
            <person name="Jennings E.C."/>
            <person name="Chiamaka E.L."/>
            <person name="Frigard R.A."/>
            <person name="Pippel M."/>
            <person name="Attardo G.M."/>
            <person name="Benoit J.B."/>
            <person name="Bornberg-Bauer E."/>
            <person name="Tobe S.S."/>
        </authorList>
    </citation>
    <scope>NUCLEOTIDE SEQUENCE</scope>
    <source>
        <strain evidence="1">Stay&amp;Tobe</strain>
    </source>
</reference>